<dbReference type="PANTHER" id="PTHR30126">
    <property type="entry name" value="HTH-TYPE TRANSCRIPTIONAL REGULATOR"/>
    <property type="match status" value="1"/>
</dbReference>
<evidence type="ECO:0000313" key="6">
    <source>
        <dbReference type="EMBL" id="OIQ64655.1"/>
    </source>
</evidence>
<keyword evidence="3" id="KW-0238">DNA-binding</keyword>
<reference evidence="6" key="1">
    <citation type="submission" date="2016-10" db="EMBL/GenBank/DDBJ databases">
        <title>Sequence of Gallionella enrichment culture.</title>
        <authorList>
            <person name="Poehlein A."/>
            <person name="Muehling M."/>
            <person name="Daniel R."/>
        </authorList>
    </citation>
    <scope>NUCLEOTIDE SEQUENCE</scope>
</reference>
<dbReference type="Pfam" id="PF00126">
    <property type="entry name" value="HTH_1"/>
    <property type="match status" value="1"/>
</dbReference>
<dbReference type="Gene3D" id="3.40.190.290">
    <property type="match status" value="1"/>
</dbReference>
<evidence type="ECO:0000256" key="2">
    <source>
        <dbReference type="ARBA" id="ARBA00023015"/>
    </source>
</evidence>
<dbReference type="GO" id="GO:0003700">
    <property type="term" value="F:DNA-binding transcription factor activity"/>
    <property type="evidence" value="ECO:0007669"/>
    <property type="project" value="InterPro"/>
</dbReference>
<proteinExistence type="inferred from homology"/>
<evidence type="ECO:0000256" key="4">
    <source>
        <dbReference type="ARBA" id="ARBA00023163"/>
    </source>
</evidence>
<dbReference type="InterPro" id="IPR005119">
    <property type="entry name" value="LysR_subst-bd"/>
</dbReference>
<keyword evidence="4" id="KW-0804">Transcription</keyword>
<evidence type="ECO:0000256" key="3">
    <source>
        <dbReference type="ARBA" id="ARBA00023125"/>
    </source>
</evidence>
<dbReference type="PROSITE" id="PS50931">
    <property type="entry name" value="HTH_LYSR"/>
    <property type="match status" value="1"/>
</dbReference>
<dbReference type="FunFam" id="1.10.10.10:FF:000001">
    <property type="entry name" value="LysR family transcriptional regulator"/>
    <property type="match status" value="1"/>
</dbReference>
<dbReference type="InterPro" id="IPR000847">
    <property type="entry name" value="LysR_HTH_N"/>
</dbReference>
<feature type="domain" description="HTH lysR-type" evidence="5">
    <location>
        <begin position="1"/>
        <end position="58"/>
    </location>
</feature>
<organism evidence="6">
    <name type="scientific">mine drainage metagenome</name>
    <dbReference type="NCBI Taxonomy" id="410659"/>
    <lineage>
        <taxon>unclassified sequences</taxon>
        <taxon>metagenomes</taxon>
        <taxon>ecological metagenomes</taxon>
    </lineage>
</organism>
<dbReference type="Pfam" id="PF03466">
    <property type="entry name" value="LysR_substrate"/>
    <property type="match status" value="1"/>
</dbReference>
<dbReference type="SUPFAM" id="SSF46785">
    <property type="entry name" value="Winged helix' DNA-binding domain"/>
    <property type="match status" value="1"/>
</dbReference>
<keyword evidence="2" id="KW-0805">Transcription regulation</keyword>
<sequence>MELSQLRMLKAVAESGSVVRAADLLHCVPSNVTARIKALESELGIALFHRAGRGLRITSAGEVYLDYADRILALAAEAKRAVDPSSTPSGPLKIGAIESSATGRLPRLLARFHARFPGVSLQLVTGTWQQLIDEVQHNRLDGAIVAVEVNHPRLSNAVIYEESLVLIASKSLGQLGDAKDLQGKTIFMWPPGCPYRAALERWLHGHGLNLPIVSYASYGTIAGCVGAGAGVSLVPKGIYHQYAQAAELIGLEFPDLAVIQNRFIWHKQAGRHSARDAFIAMLHEEFTLAREQGGMMFSG</sequence>
<dbReference type="EMBL" id="MLJW01007944">
    <property type="protein sequence ID" value="OIQ64655.1"/>
    <property type="molecule type" value="Genomic_DNA"/>
</dbReference>
<dbReference type="InterPro" id="IPR036390">
    <property type="entry name" value="WH_DNA-bd_sf"/>
</dbReference>
<evidence type="ECO:0000256" key="1">
    <source>
        <dbReference type="ARBA" id="ARBA00009437"/>
    </source>
</evidence>
<comment type="similarity">
    <text evidence="1">Belongs to the LysR transcriptional regulatory family.</text>
</comment>
<dbReference type="SUPFAM" id="SSF53850">
    <property type="entry name" value="Periplasmic binding protein-like II"/>
    <property type="match status" value="1"/>
</dbReference>
<evidence type="ECO:0000259" key="5">
    <source>
        <dbReference type="PROSITE" id="PS50931"/>
    </source>
</evidence>
<name>A0A1J5PA12_9ZZZZ</name>
<dbReference type="GO" id="GO:0000976">
    <property type="term" value="F:transcription cis-regulatory region binding"/>
    <property type="evidence" value="ECO:0007669"/>
    <property type="project" value="TreeGrafter"/>
</dbReference>
<dbReference type="PANTHER" id="PTHR30126:SF40">
    <property type="entry name" value="HTH-TYPE TRANSCRIPTIONAL REGULATOR GLTR"/>
    <property type="match status" value="1"/>
</dbReference>
<dbReference type="Gene3D" id="1.10.10.10">
    <property type="entry name" value="Winged helix-like DNA-binding domain superfamily/Winged helix DNA-binding domain"/>
    <property type="match status" value="1"/>
</dbReference>
<comment type="caution">
    <text evidence="6">The sequence shown here is derived from an EMBL/GenBank/DDBJ whole genome shotgun (WGS) entry which is preliminary data.</text>
</comment>
<dbReference type="AlphaFoldDB" id="A0A1J5PA12"/>
<accession>A0A1J5PA12</accession>
<protein>
    <submittedName>
        <fullName evidence="6">HTH-type transcriptional regulator GltR</fullName>
    </submittedName>
</protein>
<dbReference type="InterPro" id="IPR036388">
    <property type="entry name" value="WH-like_DNA-bd_sf"/>
</dbReference>
<gene>
    <name evidence="6" type="primary">gltR_3</name>
    <name evidence="6" type="ORF">GALL_537930</name>
</gene>